<name>A0A7W2EJQ1_9BURK</name>
<accession>A0A7W2EJQ1</accession>
<comment type="caution">
    <text evidence="1">The sequence shown here is derived from an EMBL/GenBank/DDBJ whole genome shotgun (WGS) entry which is preliminary data.</text>
</comment>
<dbReference type="Proteomes" id="UP000566711">
    <property type="component" value="Unassembled WGS sequence"/>
</dbReference>
<reference evidence="1 2" key="1">
    <citation type="submission" date="2020-07" db="EMBL/GenBank/DDBJ databases">
        <title>Novel species isolated from subtropical streams in China.</title>
        <authorList>
            <person name="Lu H."/>
        </authorList>
    </citation>
    <scope>NUCLEOTIDE SEQUENCE [LARGE SCALE GENOMIC DNA]</scope>
    <source>
        <strain evidence="1 2">FT3S</strain>
    </source>
</reference>
<proteinExistence type="predicted"/>
<evidence type="ECO:0000313" key="1">
    <source>
        <dbReference type="EMBL" id="MBA5607000.1"/>
    </source>
</evidence>
<organism evidence="1 2">
    <name type="scientific">Rugamonas fusca</name>
    <dbReference type="NCBI Taxonomy" id="2758568"/>
    <lineage>
        <taxon>Bacteria</taxon>
        <taxon>Pseudomonadati</taxon>
        <taxon>Pseudomonadota</taxon>
        <taxon>Betaproteobacteria</taxon>
        <taxon>Burkholderiales</taxon>
        <taxon>Oxalobacteraceae</taxon>
        <taxon>Telluria group</taxon>
        <taxon>Rugamonas</taxon>
    </lineage>
</organism>
<protein>
    <submittedName>
        <fullName evidence="1">Uncharacterized protein</fullName>
    </submittedName>
</protein>
<gene>
    <name evidence="1" type="ORF">H3H36_16710</name>
</gene>
<keyword evidence="2" id="KW-1185">Reference proteome</keyword>
<evidence type="ECO:0000313" key="2">
    <source>
        <dbReference type="Proteomes" id="UP000566711"/>
    </source>
</evidence>
<dbReference type="RefSeq" id="WP_182219223.1">
    <property type="nucleotide sequence ID" value="NZ_JACEZS010000014.1"/>
</dbReference>
<dbReference type="EMBL" id="JACEZS010000014">
    <property type="protein sequence ID" value="MBA5607000.1"/>
    <property type="molecule type" value="Genomic_DNA"/>
</dbReference>
<sequence>MVGRSIALYCVASHTVTLAATEAELQALCDAIADAGYAPVRIVPAWPARE</sequence>
<dbReference type="AlphaFoldDB" id="A0A7W2EJQ1"/>